<comment type="caution">
    <text evidence="1">The sequence shown here is derived from an EMBL/GenBank/DDBJ whole genome shotgun (WGS) entry which is preliminary data.</text>
</comment>
<organism evidence="1 2">
    <name type="scientific">Caballeronia sordidicola</name>
    <name type="common">Burkholderia sordidicola</name>
    <dbReference type="NCBI Taxonomy" id="196367"/>
    <lineage>
        <taxon>Bacteria</taxon>
        <taxon>Pseudomonadati</taxon>
        <taxon>Pseudomonadota</taxon>
        <taxon>Betaproteobacteria</taxon>
        <taxon>Burkholderiales</taxon>
        <taxon>Burkholderiaceae</taxon>
        <taxon>Caballeronia</taxon>
    </lineage>
</organism>
<dbReference type="Proteomes" id="UP000195221">
    <property type="component" value="Unassembled WGS sequence"/>
</dbReference>
<dbReference type="AlphaFoldDB" id="A0A242MHI8"/>
<sequence length="37" mass="4350">MEYHAVVTEGLDFESFDPRNERIYVVTFLNDAKAQDE</sequence>
<evidence type="ECO:0000313" key="1">
    <source>
        <dbReference type="EMBL" id="OTP70774.1"/>
    </source>
</evidence>
<protein>
    <submittedName>
        <fullName evidence="1">Uncharacterized protein</fullName>
    </submittedName>
</protein>
<gene>
    <name evidence="1" type="ORF">PAMC26577_25855</name>
</gene>
<dbReference type="EMBL" id="NBTZ01000104">
    <property type="protein sequence ID" value="OTP70774.1"/>
    <property type="molecule type" value="Genomic_DNA"/>
</dbReference>
<evidence type="ECO:0000313" key="2">
    <source>
        <dbReference type="Proteomes" id="UP000195221"/>
    </source>
</evidence>
<proteinExistence type="predicted"/>
<accession>A0A242MHI8</accession>
<name>A0A242MHI8_CABSO</name>
<reference evidence="1 2" key="1">
    <citation type="submission" date="2017-03" db="EMBL/GenBank/DDBJ databases">
        <title>Genome analysis of strain PAMC 26577.</title>
        <authorList>
            <person name="Oh H.-M."/>
            <person name="Yang J.-A."/>
        </authorList>
    </citation>
    <scope>NUCLEOTIDE SEQUENCE [LARGE SCALE GENOMIC DNA]</scope>
    <source>
        <strain evidence="1 2">PAMC 26577</strain>
    </source>
</reference>